<feature type="compositionally biased region" description="Polar residues" evidence="1">
    <location>
        <begin position="21"/>
        <end position="30"/>
    </location>
</feature>
<dbReference type="AlphaFoldDB" id="A0A0A9DSK7"/>
<feature type="region of interest" description="Disordered" evidence="1">
    <location>
        <begin position="19"/>
        <end position="61"/>
    </location>
</feature>
<sequence length="61" mass="6659">MPSAASLAALEVKTRRRWLSRTMSESSGQSPPFLGMRQAGKRNLERPEALSTRVSPIGDST</sequence>
<evidence type="ECO:0000256" key="1">
    <source>
        <dbReference type="SAM" id="MobiDB-lite"/>
    </source>
</evidence>
<accession>A0A0A9DSK7</accession>
<name>A0A0A9DSK7_ARUDO</name>
<proteinExistence type="predicted"/>
<organism evidence="2">
    <name type="scientific">Arundo donax</name>
    <name type="common">Giant reed</name>
    <name type="synonym">Donax arundinaceus</name>
    <dbReference type="NCBI Taxonomy" id="35708"/>
    <lineage>
        <taxon>Eukaryota</taxon>
        <taxon>Viridiplantae</taxon>
        <taxon>Streptophyta</taxon>
        <taxon>Embryophyta</taxon>
        <taxon>Tracheophyta</taxon>
        <taxon>Spermatophyta</taxon>
        <taxon>Magnoliopsida</taxon>
        <taxon>Liliopsida</taxon>
        <taxon>Poales</taxon>
        <taxon>Poaceae</taxon>
        <taxon>PACMAD clade</taxon>
        <taxon>Arundinoideae</taxon>
        <taxon>Arundineae</taxon>
        <taxon>Arundo</taxon>
    </lineage>
</organism>
<reference evidence="2" key="1">
    <citation type="submission" date="2014-09" db="EMBL/GenBank/DDBJ databases">
        <authorList>
            <person name="Magalhaes I.L.F."/>
            <person name="Oliveira U."/>
            <person name="Santos F.R."/>
            <person name="Vidigal T.H.D.A."/>
            <person name="Brescovit A.D."/>
            <person name="Santos A.J."/>
        </authorList>
    </citation>
    <scope>NUCLEOTIDE SEQUENCE</scope>
    <source>
        <tissue evidence="2">Shoot tissue taken approximately 20 cm above the soil surface</tissue>
    </source>
</reference>
<dbReference type="EMBL" id="GBRH01209280">
    <property type="protein sequence ID" value="JAD88615.1"/>
    <property type="molecule type" value="Transcribed_RNA"/>
</dbReference>
<feature type="compositionally biased region" description="Polar residues" evidence="1">
    <location>
        <begin position="52"/>
        <end position="61"/>
    </location>
</feature>
<protein>
    <submittedName>
        <fullName evidence="2">Uncharacterized protein</fullName>
    </submittedName>
</protein>
<evidence type="ECO:0000313" key="2">
    <source>
        <dbReference type="EMBL" id="JAD88615.1"/>
    </source>
</evidence>
<reference evidence="2" key="2">
    <citation type="journal article" date="2015" name="Data Brief">
        <title>Shoot transcriptome of the giant reed, Arundo donax.</title>
        <authorList>
            <person name="Barrero R.A."/>
            <person name="Guerrero F.D."/>
            <person name="Moolhuijzen P."/>
            <person name="Goolsby J.A."/>
            <person name="Tidwell J."/>
            <person name="Bellgard S.E."/>
            <person name="Bellgard M.I."/>
        </authorList>
    </citation>
    <scope>NUCLEOTIDE SEQUENCE</scope>
    <source>
        <tissue evidence="2">Shoot tissue taken approximately 20 cm above the soil surface</tissue>
    </source>
</reference>